<dbReference type="Pfam" id="PF18897">
    <property type="entry name" value="Gp3-like"/>
    <property type="match status" value="1"/>
</dbReference>
<evidence type="ECO:0000313" key="2">
    <source>
        <dbReference type="EMBL" id="QJA70183.1"/>
    </source>
</evidence>
<organism evidence="1">
    <name type="scientific">viral metagenome</name>
    <dbReference type="NCBI Taxonomy" id="1070528"/>
    <lineage>
        <taxon>unclassified sequences</taxon>
        <taxon>metagenomes</taxon>
        <taxon>organismal metagenomes</taxon>
    </lineage>
</organism>
<protein>
    <submittedName>
        <fullName evidence="1">Uncharacterized protein</fullName>
    </submittedName>
</protein>
<dbReference type="InterPro" id="IPR043991">
    <property type="entry name" value="Gp3-like"/>
</dbReference>
<dbReference type="EMBL" id="MT141513">
    <property type="protein sequence ID" value="QJA64103.1"/>
    <property type="molecule type" value="Genomic_DNA"/>
</dbReference>
<reference evidence="1" key="1">
    <citation type="submission" date="2020-03" db="EMBL/GenBank/DDBJ databases">
        <title>The deep terrestrial virosphere.</title>
        <authorList>
            <person name="Holmfeldt K."/>
            <person name="Nilsson E."/>
            <person name="Simone D."/>
            <person name="Lopez-Fernandez M."/>
            <person name="Wu X."/>
            <person name="de Brujin I."/>
            <person name="Lundin D."/>
            <person name="Andersson A."/>
            <person name="Bertilsson S."/>
            <person name="Dopson M."/>
        </authorList>
    </citation>
    <scope>NUCLEOTIDE SEQUENCE</scope>
    <source>
        <strain evidence="2">MM415A03908</strain>
        <strain evidence="1">MM415B00536</strain>
    </source>
</reference>
<evidence type="ECO:0000313" key="1">
    <source>
        <dbReference type="EMBL" id="QJA64103.1"/>
    </source>
</evidence>
<sequence>MPIKNLSETVRLPRLGKIHLGTKHPEKGYPMKADHFIFPEDHADYGKLVELFGKTPKKLSVFIPVEDEDTWASQYYKSYNLTFGLVCKGDGELATRMQDVKTGELPTANKAGTVALQEIPCKGTECPEYLAKKCHEVMNLRFILPEIPGLGVWQIDTGSKNSILNINSCAKIIKRAFGRISMIPLSLTFEPMQVNNPDTGKKQTVYVLNLRTDVTMAKLAEAARESLSTLQLKAPDLEEAFQLEVEKDIEVLWPDDRIAKVDTATGVVIDAKDMPPEDLLFAEEVVPPVKDESLISQVQVNALLSKLGEKEMTVKDLAKYIRETKEWGALAGVKDLTVWQYNELMEAFLRGEA</sequence>
<accession>A0A6M3J2M9</accession>
<gene>
    <name evidence="2" type="ORF">MM415A03908_0010</name>
    <name evidence="1" type="ORF">MM415B00536_0004</name>
</gene>
<dbReference type="AlphaFoldDB" id="A0A6M3J2M9"/>
<proteinExistence type="predicted"/>
<name>A0A6M3J2M9_9ZZZZ</name>
<dbReference type="EMBL" id="MT141770">
    <property type="protein sequence ID" value="QJA70183.1"/>
    <property type="molecule type" value="Genomic_DNA"/>
</dbReference>